<gene>
    <name evidence="1" type="ORF">RM812_39625</name>
</gene>
<comment type="caution">
    <text evidence="1">The sequence shown here is derived from an EMBL/GenBank/DDBJ whole genome shotgun (WGS) entry which is preliminary data.</text>
</comment>
<sequence length="257" mass="27967">MDTSDDVLMLGDVLLGMWSARDRLLKAGLATDRGDPIGGLAQSLTAAALWPRESVASAYGRARAVRTGFDESGEFGPAVGGWNGTTSSLGIDLALPWASIAQRVPALSAFARQRRGERWAWNANAGTAPLAVAEGPLADRYSGLARLRVRARFAPHAPDEGSLEAASFKDVRGETAPLNDLHIFVLFARVDEEYNDLRDANFVWTAVIFTDECLNSMAREIGSDVLRWRQIHARWDCLPRGAHDATGLLRAVRIPGW</sequence>
<proteinExistence type="predicted"/>
<evidence type="ECO:0000313" key="2">
    <source>
        <dbReference type="Proteomes" id="UP001180724"/>
    </source>
</evidence>
<dbReference type="Proteomes" id="UP001180724">
    <property type="component" value="Unassembled WGS sequence"/>
</dbReference>
<evidence type="ECO:0000313" key="1">
    <source>
        <dbReference type="EMBL" id="MDT0616209.1"/>
    </source>
</evidence>
<organism evidence="1 2">
    <name type="scientific">Streptomyces lancefieldiae</name>
    <dbReference type="NCBI Taxonomy" id="3075520"/>
    <lineage>
        <taxon>Bacteria</taxon>
        <taxon>Bacillati</taxon>
        <taxon>Actinomycetota</taxon>
        <taxon>Actinomycetes</taxon>
        <taxon>Kitasatosporales</taxon>
        <taxon>Streptomycetaceae</taxon>
        <taxon>Streptomyces</taxon>
    </lineage>
</organism>
<dbReference type="EMBL" id="JAVRFH010000106">
    <property type="protein sequence ID" value="MDT0616209.1"/>
    <property type="molecule type" value="Genomic_DNA"/>
</dbReference>
<dbReference type="RefSeq" id="WP_311585436.1">
    <property type="nucleotide sequence ID" value="NZ_JAVRFH010000106.1"/>
</dbReference>
<reference evidence="1" key="1">
    <citation type="submission" date="2024-05" db="EMBL/GenBank/DDBJ databases">
        <title>30 novel species of actinomycetes from the DSMZ collection.</title>
        <authorList>
            <person name="Nouioui I."/>
        </authorList>
    </citation>
    <scope>NUCLEOTIDE SEQUENCE</scope>
    <source>
        <strain evidence="1">DSM 40712</strain>
    </source>
</reference>
<keyword evidence="2" id="KW-1185">Reference proteome</keyword>
<protein>
    <submittedName>
        <fullName evidence="1">Uncharacterized protein</fullName>
    </submittedName>
</protein>
<name>A0ABU3B192_9ACTN</name>
<accession>A0ABU3B192</accession>